<dbReference type="Gene3D" id="1.25.40.10">
    <property type="entry name" value="Tetratricopeptide repeat domain"/>
    <property type="match status" value="2"/>
</dbReference>
<evidence type="ECO:0000256" key="5">
    <source>
        <dbReference type="ARBA" id="ARBA00022777"/>
    </source>
</evidence>
<dbReference type="SUPFAM" id="SSF48452">
    <property type="entry name" value="TPR-like"/>
    <property type="match status" value="2"/>
</dbReference>
<dbReference type="SMART" id="SM00387">
    <property type="entry name" value="HATPase_c"/>
    <property type="match status" value="1"/>
</dbReference>
<evidence type="ECO:0000256" key="10">
    <source>
        <dbReference type="SAM" id="Phobius"/>
    </source>
</evidence>
<evidence type="ECO:0000256" key="9">
    <source>
        <dbReference type="SAM" id="Coils"/>
    </source>
</evidence>
<dbReference type="InterPro" id="IPR011990">
    <property type="entry name" value="TPR-like_helical_dom_sf"/>
</dbReference>
<evidence type="ECO:0000256" key="4">
    <source>
        <dbReference type="ARBA" id="ARBA00022692"/>
    </source>
</evidence>
<sequence length="657" mass="74026">MNPRLILALAWMLLGLRAPVDAQLWRERDSLLRISRQHPKDSFGMLAMMDAGKLYLEYRPDSAEYFIRKALTRAKSLQFGSGKARAHINLGYALINQAKYDEAFTHTQNGLRWAENAGIVKLQVAALVNTANIWLYRGSNMRVIETYEKALALTHRYPDVLPINFPLSIENNLAMMYNGMSLHKKALEILKKTQKKAEAAGLDGVLIKSLEYQAEAYLGLRSRDSAVWYYEKLIPMCRTTGENIVLTSALSNLADLKMKMGQIELSKQLYQEALELAVQNNDGINQMYVLHGMGLVALNEQKWRESASYVKTALELGIDQKAGAYTFGLYQTLSYLALVNGEMDKYRQYFDLYQQGRDSVQNEKLIGVLQELETKYATKEKELRIAQLTQTQKNQQRLVLGAFLLALVAGVAGWLAWRNQRNRKQIAEQSLQLQEQKFKELEQEKQLLAADAMLKGQEEERRRLSQDLHDGLGGMLSGIKQSLAAIKGNSGLTETAALALGKTIDSLDQSISEMRRLARNLMPEALMRFGLKDALQDYCDHLSSSGKLSVQYQTFGLEERMPEASEVIVFRIVQELLNNVVKHAQATVVLLQLLRDGQRFNLTVEDNGVGLDTLALENAQGIGWTNIRSRVDYLNGHLDISSKPGNGTSIHIDFSLL</sequence>
<evidence type="ECO:0000256" key="3">
    <source>
        <dbReference type="ARBA" id="ARBA00022679"/>
    </source>
</evidence>
<dbReference type="Gene3D" id="1.20.5.1930">
    <property type="match status" value="1"/>
</dbReference>
<feature type="domain" description="Histidine kinase" evidence="11">
    <location>
        <begin position="474"/>
        <end position="657"/>
    </location>
</feature>
<dbReference type="InterPro" id="IPR005467">
    <property type="entry name" value="His_kinase_dom"/>
</dbReference>
<dbReference type="InterPro" id="IPR003594">
    <property type="entry name" value="HATPase_dom"/>
</dbReference>
<dbReference type="CDD" id="cd16917">
    <property type="entry name" value="HATPase_UhpB-NarQ-NarX-like"/>
    <property type="match status" value="1"/>
</dbReference>
<evidence type="ECO:0000259" key="11">
    <source>
        <dbReference type="PROSITE" id="PS50109"/>
    </source>
</evidence>
<dbReference type="OrthoDB" id="617348at2"/>
<dbReference type="SUPFAM" id="SSF55874">
    <property type="entry name" value="ATPase domain of HSP90 chaperone/DNA topoisomerase II/histidine kinase"/>
    <property type="match status" value="1"/>
</dbReference>
<dbReference type="PANTHER" id="PTHR24421:SF37">
    <property type="entry name" value="SENSOR HISTIDINE KINASE NARS"/>
    <property type="match status" value="1"/>
</dbReference>
<comment type="subcellular location">
    <subcellularLocation>
        <location evidence="1">Cell membrane</location>
        <topology evidence="1">Multi-pass membrane protein</topology>
    </subcellularLocation>
</comment>
<feature type="coiled-coil region" evidence="9">
    <location>
        <begin position="362"/>
        <end position="389"/>
    </location>
</feature>
<dbReference type="InterPro" id="IPR036890">
    <property type="entry name" value="HATPase_C_sf"/>
</dbReference>
<keyword evidence="6 10" id="KW-1133">Transmembrane helix</keyword>
<protein>
    <submittedName>
        <fullName evidence="12">Signal transduction histidine kinase</fullName>
    </submittedName>
</protein>
<reference key="2">
    <citation type="submission" date="2011-04" db="EMBL/GenBank/DDBJ databases">
        <title>Complete sequence of chromosome of Haliscomenobacter hydrossis DSM 1100.</title>
        <authorList>
            <consortium name="US DOE Joint Genome Institute (JGI-PGF)"/>
            <person name="Lucas S."/>
            <person name="Han J."/>
            <person name="Lapidus A."/>
            <person name="Bruce D."/>
            <person name="Goodwin L."/>
            <person name="Pitluck S."/>
            <person name="Peters L."/>
            <person name="Kyrpides N."/>
            <person name="Mavromatis K."/>
            <person name="Ivanova N."/>
            <person name="Ovchinnikova G."/>
            <person name="Pagani I."/>
            <person name="Daligault H."/>
            <person name="Detter J.C."/>
            <person name="Han C."/>
            <person name="Land M."/>
            <person name="Hauser L."/>
            <person name="Markowitz V."/>
            <person name="Cheng J.-F."/>
            <person name="Hugenholtz P."/>
            <person name="Woyke T."/>
            <person name="Wu D."/>
            <person name="Verbarg S."/>
            <person name="Frueling A."/>
            <person name="Brambilla E."/>
            <person name="Klenk H.-P."/>
            <person name="Eisen J.A."/>
        </authorList>
    </citation>
    <scope>NUCLEOTIDE SEQUENCE</scope>
    <source>
        <strain>DSM 1100</strain>
    </source>
</reference>
<accession>F4KSJ8</accession>
<dbReference type="GO" id="GO:0005886">
    <property type="term" value="C:plasma membrane"/>
    <property type="evidence" value="ECO:0007669"/>
    <property type="project" value="UniProtKB-SubCell"/>
</dbReference>
<evidence type="ECO:0000256" key="6">
    <source>
        <dbReference type="ARBA" id="ARBA00022989"/>
    </source>
</evidence>
<gene>
    <name evidence="12" type="ordered locus">Halhy_6533</name>
</gene>
<keyword evidence="9" id="KW-0175">Coiled coil</keyword>
<keyword evidence="2" id="KW-1003">Cell membrane</keyword>
<dbReference type="GO" id="GO:0000155">
    <property type="term" value="F:phosphorelay sensor kinase activity"/>
    <property type="evidence" value="ECO:0007669"/>
    <property type="project" value="InterPro"/>
</dbReference>
<dbReference type="Pfam" id="PF07730">
    <property type="entry name" value="HisKA_3"/>
    <property type="match status" value="1"/>
</dbReference>
<dbReference type="SMART" id="SM00028">
    <property type="entry name" value="TPR"/>
    <property type="match status" value="6"/>
</dbReference>
<dbReference type="Pfam" id="PF02518">
    <property type="entry name" value="HATPase_c"/>
    <property type="match status" value="1"/>
</dbReference>
<dbReference type="GO" id="GO:0046983">
    <property type="term" value="F:protein dimerization activity"/>
    <property type="evidence" value="ECO:0007669"/>
    <property type="project" value="InterPro"/>
</dbReference>
<reference evidence="12 13" key="1">
    <citation type="journal article" date="2011" name="Stand. Genomic Sci.">
        <title>Complete genome sequence of Haliscomenobacter hydrossis type strain (O).</title>
        <authorList>
            <consortium name="US DOE Joint Genome Institute (JGI-PGF)"/>
            <person name="Daligault H."/>
            <person name="Lapidus A."/>
            <person name="Zeytun A."/>
            <person name="Nolan M."/>
            <person name="Lucas S."/>
            <person name="Del Rio T.G."/>
            <person name="Tice H."/>
            <person name="Cheng J.F."/>
            <person name="Tapia R."/>
            <person name="Han C."/>
            <person name="Goodwin L."/>
            <person name="Pitluck S."/>
            <person name="Liolios K."/>
            <person name="Pagani I."/>
            <person name="Ivanova N."/>
            <person name="Huntemann M."/>
            <person name="Mavromatis K."/>
            <person name="Mikhailova N."/>
            <person name="Pati A."/>
            <person name="Chen A."/>
            <person name="Palaniappan K."/>
            <person name="Land M."/>
            <person name="Hauser L."/>
            <person name="Brambilla E.M."/>
            <person name="Rohde M."/>
            <person name="Verbarg S."/>
            <person name="Goker M."/>
            <person name="Bristow J."/>
            <person name="Eisen J.A."/>
            <person name="Markowitz V."/>
            <person name="Hugenholtz P."/>
            <person name="Kyrpides N.C."/>
            <person name="Klenk H.P."/>
            <person name="Woyke T."/>
        </authorList>
    </citation>
    <scope>NUCLEOTIDE SEQUENCE [LARGE SCALE GENOMIC DNA]</scope>
    <source>
        <strain evidence="13">ATCC 27775 / DSM 1100 / LMG 10767 / O</strain>
    </source>
</reference>
<dbReference type="EMBL" id="CP002691">
    <property type="protein sequence ID" value="AEE54349.1"/>
    <property type="molecule type" value="Genomic_DNA"/>
</dbReference>
<evidence type="ECO:0000256" key="1">
    <source>
        <dbReference type="ARBA" id="ARBA00004651"/>
    </source>
</evidence>
<name>F4KSJ8_HALH1</name>
<keyword evidence="13" id="KW-1185">Reference proteome</keyword>
<evidence type="ECO:0000313" key="12">
    <source>
        <dbReference type="EMBL" id="AEE54349.1"/>
    </source>
</evidence>
<dbReference type="PROSITE" id="PS50109">
    <property type="entry name" value="HIS_KIN"/>
    <property type="match status" value="1"/>
</dbReference>
<dbReference type="eggNOG" id="COG4585">
    <property type="taxonomic scope" value="Bacteria"/>
</dbReference>
<keyword evidence="4 10" id="KW-0812">Transmembrane</keyword>
<dbReference type="PANTHER" id="PTHR24421">
    <property type="entry name" value="NITRATE/NITRITE SENSOR PROTEIN NARX-RELATED"/>
    <property type="match status" value="1"/>
</dbReference>
<dbReference type="InterPro" id="IPR019734">
    <property type="entry name" value="TPR_rpt"/>
</dbReference>
<keyword evidence="7" id="KW-0902">Two-component regulatory system</keyword>
<dbReference type="RefSeq" id="WP_013768866.1">
    <property type="nucleotide sequence ID" value="NC_015510.1"/>
</dbReference>
<evidence type="ECO:0000256" key="8">
    <source>
        <dbReference type="ARBA" id="ARBA00023136"/>
    </source>
</evidence>
<evidence type="ECO:0000256" key="7">
    <source>
        <dbReference type="ARBA" id="ARBA00023012"/>
    </source>
</evidence>
<keyword evidence="3" id="KW-0808">Transferase</keyword>
<dbReference type="KEGG" id="hhy:Halhy_6533"/>
<dbReference type="HOGENOM" id="CLU_000445_106_2_10"/>
<evidence type="ECO:0000313" key="13">
    <source>
        <dbReference type="Proteomes" id="UP000008461"/>
    </source>
</evidence>
<organism evidence="12 13">
    <name type="scientific">Haliscomenobacter hydrossis (strain ATCC 27775 / DSM 1100 / LMG 10767 / O)</name>
    <dbReference type="NCBI Taxonomy" id="760192"/>
    <lineage>
        <taxon>Bacteria</taxon>
        <taxon>Pseudomonadati</taxon>
        <taxon>Bacteroidota</taxon>
        <taxon>Saprospiria</taxon>
        <taxon>Saprospirales</taxon>
        <taxon>Haliscomenobacteraceae</taxon>
        <taxon>Haliscomenobacter</taxon>
    </lineage>
</organism>
<feature type="transmembrane region" description="Helical" evidence="10">
    <location>
        <begin position="398"/>
        <end position="417"/>
    </location>
</feature>
<keyword evidence="8 10" id="KW-0472">Membrane</keyword>
<dbReference type="eggNOG" id="COG0457">
    <property type="taxonomic scope" value="Bacteria"/>
</dbReference>
<keyword evidence="5 12" id="KW-0418">Kinase</keyword>
<dbReference type="InterPro" id="IPR011712">
    <property type="entry name" value="Sig_transdc_His_kin_sub3_dim/P"/>
</dbReference>
<dbReference type="STRING" id="760192.Halhy_6533"/>
<proteinExistence type="predicted"/>
<dbReference type="InterPro" id="IPR050482">
    <property type="entry name" value="Sensor_HK_TwoCompSys"/>
</dbReference>
<dbReference type="AlphaFoldDB" id="F4KSJ8"/>
<dbReference type="Gene3D" id="3.30.565.10">
    <property type="entry name" value="Histidine kinase-like ATPase, C-terminal domain"/>
    <property type="match status" value="1"/>
</dbReference>
<dbReference type="Proteomes" id="UP000008461">
    <property type="component" value="Chromosome"/>
</dbReference>
<evidence type="ECO:0000256" key="2">
    <source>
        <dbReference type="ARBA" id="ARBA00022475"/>
    </source>
</evidence>
<feature type="coiled-coil region" evidence="9">
    <location>
        <begin position="424"/>
        <end position="451"/>
    </location>
</feature>